<dbReference type="InterPro" id="IPR005999">
    <property type="entry name" value="Glycerol_kin"/>
</dbReference>
<reference evidence="10" key="2">
    <citation type="submission" date="2021-04" db="EMBL/GenBank/DDBJ databases">
        <authorList>
            <person name="Gilroy R."/>
        </authorList>
    </citation>
    <scope>NUCLEOTIDE SEQUENCE</scope>
    <source>
        <strain evidence="10">14324</strain>
    </source>
</reference>
<dbReference type="GO" id="GO:0004370">
    <property type="term" value="F:glycerol kinase activity"/>
    <property type="evidence" value="ECO:0007669"/>
    <property type="project" value="InterPro"/>
</dbReference>
<dbReference type="InterPro" id="IPR043129">
    <property type="entry name" value="ATPase_NBD"/>
</dbReference>
<evidence type="ECO:0000256" key="6">
    <source>
        <dbReference type="ARBA" id="ARBA00022840"/>
    </source>
</evidence>
<evidence type="ECO:0000256" key="5">
    <source>
        <dbReference type="ARBA" id="ARBA00022798"/>
    </source>
</evidence>
<dbReference type="GO" id="GO:0019563">
    <property type="term" value="P:glycerol catabolic process"/>
    <property type="evidence" value="ECO:0007669"/>
    <property type="project" value="TreeGrafter"/>
</dbReference>
<dbReference type="PROSITE" id="PS00933">
    <property type="entry name" value="FGGY_KINASES_1"/>
    <property type="match status" value="1"/>
</dbReference>
<comment type="similarity">
    <text evidence="1">Belongs to the FGGY kinase family.</text>
</comment>
<evidence type="ECO:0000256" key="3">
    <source>
        <dbReference type="ARBA" id="ARBA00022741"/>
    </source>
</evidence>
<dbReference type="Pfam" id="PF00370">
    <property type="entry name" value="FGGY_N"/>
    <property type="match status" value="1"/>
</dbReference>
<keyword evidence="3" id="KW-0547">Nucleotide-binding</keyword>
<evidence type="ECO:0000256" key="7">
    <source>
        <dbReference type="ARBA" id="ARBA00043149"/>
    </source>
</evidence>
<accession>A0A9D2ITQ5</accession>
<dbReference type="InterPro" id="IPR018485">
    <property type="entry name" value="FGGY_C"/>
</dbReference>
<dbReference type="GO" id="GO:0006072">
    <property type="term" value="P:glycerol-3-phosphate metabolic process"/>
    <property type="evidence" value="ECO:0007669"/>
    <property type="project" value="InterPro"/>
</dbReference>
<gene>
    <name evidence="10" type="primary">glpK</name>
    <name evidence="10" type="ORF">IAA21_10165</name>
</gene>
<reference evidence="10" key="1">
    <citation type="journal article" date="2021" name="PeerJ">
        <title>Extensive microbial diversity within the chicken gut microbiome revealed by metagenomics and culture.</title>
        <authorList>
            <person name="Gilroy R."/>
            <person name="Ravi A."/>
            <person name="Getino M."/>
            <person name="Pursley I."/>
            <person name="Horton D.L."/>
            <person name="Alikhan N.F."/>
            <person name="Baker D."/>
            <person name="Gharbi K."/>
            <person name="Hall N."/>
            <person name="Watson M."/>
            <person name="Adriaenssens E.M."/>
            <person name="Foster-Nyarko E."/>
            <person name="Jarju S."/>
            <person name="Secka A."/>
            <person name="Antonio M."/>
            <person name="Oren A."/>
            <person name="Chaudhuri R.R."/>
            <person name="La Ragione R."/>
            <person name="Hildebrand F."/>
            <person name="Pallen M.J."/>
        </authorList>
    </citation>
    <scope>NUCLEOTIDE SEQUENCE</scope>
    <source>
        <strain evidence="10">14324</strain>
    </source>
</reference>
<dbReference type="GO" id="GO:0005829">
    <property type="term" value="C:cytosol"/>
    <property type="evidence" value="ECO:0007669"/>
    <property type="project" value="TreeGrafter"/>
</dbReference>
<keyword evidence="6" id="KW-0067">ATP-binding</keyword>
<dbReference type="CDD" id="cd07769">
    <property type="entry name" value="ASKHA_NBD_FGGY_GK"/>
    <property type="match status" value="1"/>
</dbReference>
<keyword evidence="4 10" id="KW-0418">Kinase</keyword>
<evidence type="ECO:0000256" key="2">
    <source>
        <dbReference type="ARBA" id="ARBA00022679"/>
    </source>
</evidence>
<dbReference type="Proteomes" id="UP000824041">
    <property type="component" value="Unassembled WGS sequence"/>
</dbReference>
<dbReference type="Pfam" id="PF02782">
    <property type="entry name" value="FGGY_C"/>
    <property type="match status" value="1"/>
</dbReference>
<dbReference type="PIRSF" id="PIRSF000538">
    <property type="entry name" value="GlpK"/>
    <property type="match status" value="1"/>
</dbReference>
<protein>
    <recommendedName>
        <fullName evidence="7">ATP:glycerol 3-phosphotransferase</fullName>
    </recommendedName>
</protein>
<evidence type="ECO:0000256" key="1">
    <source>
        <dbReference type="ARBA" id="ARBA00009156"/>
    </source>
</evidence>
<dbReference type="FunFam" id="3.30.420.40:FF:000008">
    <property type="entry name" value="Glycerol kinase"/>
    <property type="match status" value="1"/>
</dbReference>
<proteinExistence type="inferred from homology"/>
<evidence type="ECO:0000313" key="11">
    <source>
        <dbReference type="Proteomes" id="UP000824041"/>
    </source>
</evidence>
<dbReference type="NCBIfam" id="NF000756">
    <property type="entry name" value="PRK00047.1"/>
    <property type="match status" value="1"/>
</dbReference>
<organism evidence="10 11">
    <name type="scientific">Candidatus Blautia faecigallinarum</name>
    <dbReference type="NCBI Taxonomy" id="2838488"/>
    <lineage>
        <taxon>Bacteria</taxon>
        <taxon>Bacillati</taxon>
        <taxon>Bacillota</taxon>
        <taxon>Clostridia</taxon>
        <taxon>Lachnospirales</taxon>
        <taxon>Lachnospiraceae</taxon>
        <taxon>Blautia</taxon>
    </lineage>
</organism>
<dbReference type="AlphaFoldDB" id="A0A9D2ITQ5"/>
<name>A0A9D2ITQ5_9FIRM</name>
<evidence type="ECO:0000259" key="9">
    <source>
        <dbReference type="Pfam" id="PF02782"/>
    </source>
</evidence>
<evidence type="ECO:0000313" key="10">
    <source>
        <dbReference type="EMBL" id="HIZ23143.1"/>
    </source>
</evidence>
<keyword evidence="5" id="KW-0319">Glycerol metabolism</keyword>
<dbReference type="GO" id="GO:0005524">
    <property type="term" value="F:ATP binding"/>
    <property type="evidence" value="ECO:0007669"/>
    <property type="project" value="UniProtKB-KW"/>
</dbReference>
<dbReference type="EMBL" id="DXBU01000137">
    <property type="protein sequence ID" value="HIZ23143.1"/>
    <property type="molecule type" value="Genomic_DNA"/>
</dbReference>
<dbReference type="InterPro" id="IPR018483">
    <property type="entry name" value="Carb_kinase_FGGY_CS"/>
</dbReference>
<dbReference type="PANTHER" id="PTHR10196">
    <property type="entry name" value="SUGAR KINASE"/>
    <property type="match status" value="1"/>
</dbReference>
<feature type="domain" description="Carbohydrate kinase FGGY C-terminal" evidence="9">
    <location>
        <begin position="262"/>
        <end position="449"/>
    </location>
</feature>
<comment type="caution">
    <text evidence="10">The sequence shown here is derived from an EMBL/GenBank/DDBJ whole genome shotgun (WGS) entry which is preliminary data.</text>
</comment>
<evidence type="ECO:0000259" key="8">
    <source>
        <dbReference type="Pfam" id="PF00370"/>
    </source>
</evidence>
<dbReference type="SUPFAM" id="SSF53067">
    <property type="entry name" value="Actin-like ATPase domain"/>
    <property type="match status" value="2"/>
</dbReference>
<feature type="domain" description="Carbohydrate kinase FGGY N-terminal" evidence="8">
    <location>
        <begin position="4"/>
        <end position="251"/>
    </location>
</feature>
<dbReference type="Gene3D" id="3.30.420.40">
    <property type="match status" value="2"/>
</dbReference>
<sequence length="492" mass="53818">MGKYVLGIDQSTQGTKALLFDTEGTLLCRADLPHKQYIDERGWVEHDPEEIYANTVAVVKNLVEKAGIDKNEIAVLGISNQRETAMVWDKETGKPVYNAVVWQCARGAAICEKIEEAGYGEMVRSHTGLQLSPYFSAAKIAWVLQNVEGAQERADAGKLCCGTIDSWLVYKLTKGKVYKTDYSNASRTQMFNISTLSWDQEVCDLFRIPLSCLAEVTDSDGDYGCTDFEGYLDAPIPIRGVLGDSHGALFGQGCVEKGMIKTTYGTGSSIMMNIGKEPVFSKRVVTSLAWKLNGEVNYVLEGNINYTGAVITWLKDDLELISSPGETEALAMKANPKDRTYLVPAFTGLGAPYWDSEATGIISGMTRTTKRAEVVRAGLDCIAYQITDVVKAMSEESGIQIGELRVDGGPTKNRYLMQFQSDMANVTVQVPSAEELSGIGAAYAAGIAAGIYTRDEVFAKMSRTKFTPSMDEAAREEKYAGWKHAVSQVLTR</sequence>
<dbReference type="InterPro" id="IPR000577">
    <property type="entry name" value="Carb_kinase_FGGY"/>
</dbReference>
<dbReference type="InterPro" id="IPR018484">
    <property type="entry name" value="FGGY_N"/>
</dbReference>
<evidence type="ECO:0000256" key="4">
    <source>
        <dbReference type="ARBA" id="ARBA00022777"/>
    </source>
</evidence>
<keyword evidence="2 10" id="KW-0808">Transferase</keyword>
<dbReference type="PANTHER" id="PTHR10196:SF69">
    <property type="entry name" value="GLYCEROL KINASE"/>
    <property type="match status" value="1"/>
</dbReference>
<dbReference type="NCBIfam" id="TIGR01311">
    <property type="entry name" value="glycerol_kin"/>
    <property type="match status" value="1"/>
</dbReference>